<gene>
    <name evidence="1" type="ORF">KFK09_026497</name>
</gene>
<comment type="caution">
    <text evidence="1">The sequence shown here is derived from an EMBL/GenBank/DDBJ whole genome shotgun (WGS) entry which is preliminary data.</text>
</comment>
<accession>A0A8T3A7Y4</accession>
<proteinExistence type="predicted"/>
<dbReference type="AlphaFoldDB" id="A0A8T3A7Y4"/>
<dbReference type="Proteomes" id="UP000829196">
    <property type="component" value="Unassembled WGS sequence"/>
</dbReference>
<evidence type="ECO:0000313" key="2">
    <source>
        <dbReference type="Proteomes" id="UP000829196"/>
    </source>
</evidence>
<keyword evidence="2" id="KW-1185">Reference proteome</keyword>
<reference evidence="1" key="1">
    <citation type="journal article" date="2022" name="Front. Genet.">
        <title>Chromosome-Scale Assembly of the Dendrobium nobile Genome Provides Insights Into the Molecular Mechanism of the Biosynthesis of the Medicinal Active Ingredient of Dendrobium.</title>
        <authorList>
            <person name="Xu Q."/>
            <person name="Niu S.-C."/>
            <person name="Li K.-L."/>
            <person name="Zheng P.-J."/>
            <person name="Zhang X.-J."/>
            <person name="Jia Y."/>
            <person name="Liu Y."/>
            <person name="Niu Y.-X."/>
            <person name="Yu L.-H."/>
            <person name="Chen D.-F."/>
            <person name="Zhang G.-Q."/>
        </authorList>
    </citation>
    <scope>NUCLEOTIDE SEQUENCE</scope>
    <source>
        <tissue evidence="1">Leaf</tissue>
    </source>
</reference>
<organism evidence="1 2">
    <name type="scientific">Dendrobium nobile</name>
    <name type="common">Orchid</name>
    <dbReference type="NCBI Taxonomy" id="94219"/>
    <lineage>
        <taxon>Eukaryota</taxon>
        <taxon>Viridiplantae</taxon>
        <taxon>Streptophyta</taxon>
        <taxon>Embryophyta</taxon>
        <taxon>Tracheophyta</taxon>
        <taxon>Spermatophyta</taxon>
        <taxon>Magnoliopsida</taxon>
        <taxon>Liliopsida</taxon>
        <taxon>Asparagales</taxon>
        <taxon>Orchidaceae</taxon>
        <taxon>Epidendroideae</taxon>
        <taxon>Malaxideae</taxon>
        <taxon>Dendrobiinae</taxon>
        <taxon>Dendrobium</taxon>
    </lineage>
</organism>
<sequence length="77" mass="8865">MFKTECKEAVLLAADRTRLVLAKWWSLRNWKTGCLLKCADQRLLDDGREDLADCCRLLQIAERMAGRKEGRGDLARI</sequence>
<evidence type="ECO:0000313" key="1">
    <source>
        <dbReference type="EMBL" id="KAI0492228.1"/>
    </source>
</evidence>
<name>A0A8T3A7Y4_DENNO</name>
<dbReference type="EMBL" id="JAGYWB010000018">
    <property type="protein sequence ID" value="KAI0492228.1"/>
    <property type="molecule type" value="Genomic_DNA"/>
</dbReference>
<protein>
    <submittedName>
        <fullName evidence="1">Uncharacterized protein</fullName>
    </submittedName>
</protein>